<dbReference type="RefSeq" id="WP_015261981.1">
    <property type="nucleotide sequence ID" value="NC_019903.1"/>
</dbReference>
<dbReference type="PROSITE" id="PS50042">
    <property type="entry name" value="CNMP_BINDING_3"/>
    <property type="match status" value="1"/>
</dbReference>
<sequence>MLTESTSISHIISFFDQPQTQASEIELSRLKDTGCKIICPNNKIFIHFGEFANGMYLLYKGKANARVMSLQGNKLIIFTMKPLCTFGEAPFLNNHKSNLEIEVHSGSVLYYFDNNCIKYLTEESSLFKDLIIKSIMLKAQISVDHLLDIYNLSPEQRVSKSLYHLCIDHGIKTSDNKYILNISQEDIATFSGLSRVTVARIYSKLRDNDILSKSYKSKRNLTVSLEKLSKYIDSFPL</sequence>
<dbReference type="GO" id="GO:0006355">
    <property type="term" value="P:regulation of DNA-templated transcription"/>
    <property type="evidence" value="ECO:0007669"/>
    <property type="project" value="InterPro"/>
</dbReference>
<dbReference type="SUPFAM" id="SSF46785">
    <property type="entry name" value="Winged helix' DNA-binding domain"/>
    <property type="match status" value="1"/>
</dbReference>
<dbReference type="KEGG" id="ddl:Desdi_1494"/>
<dbReference type="InterPro" id="IPR012318">
    <property type="entry name" value="HTH_CRP"/>
</dbReference>
<dbReference type="InterPro" id="IPR000595">
    <property type="entry name" value="cNMP-bd_dom"/>
</dbReference>
<dbReference type="Proteomes" id="UP000010797">
    <property type="component" value="Chromosome"/>
</dbReference>
<dbReference type="Pfam" id="PF13545">
    <property type="entry name" value="HTH_Crp_2"/>
    <property type="match status" value="1"/>
</dbReference>
<evidence type="ECO:0000256" key="2">
    <source>
        <dbReference type="ARBA" id="ARBA00023125"/>
    </source>
</evidence>
<evidence type="ECO:0000259" key="5">
    <source>
        <dbReference type="PROSITE" id="PS51063"/>
    </source>
</evidence>
<feature type="domain" description="HTH crp-type" evidence="5">
    <location>
        <begin position="152"/>
        <end position="237"/>
    </location>
</feature>
<keyword evidence="2" id="KW-0238">DNA-binding</keyword>
<dbReference type="GO" id="GO:0003677">
    <property type="term" value="F:DNA binding"/>
    <property type="evidence" value="ECO:0007669"/>
    <property type="project" value="UniProtKB-KW"/>
</dbReference>
<dbReference type="Gene3D" id="2.60.120.10">
    <property type="entry name" value="Jelly Rolls"/>
    <property type="match status" value="1"/>
</dbReference>
<keyword evidence="1" id="KW-0805">Transcription regulation</keyword>
<gene>
    <name evidence="6" type="ordered locus">Desdi_1494</name>
</gene>
<name>L0F7R3_DESDL</name>
<evidence type="ECO:0000259" key="4">
    <source>
        <dbReference type="PROSITE" id="PS50042"/>
    </source>
</evidence>
<accession>L0F7R3</accession>
<keyword evidence="3" id="KW-0804">Transcription</keyword>
<evidence type="ECO:0000313" key="7">
    <source>
        <dbReference type="Proteomes" id="UP000010797"/>
    </source>
</evidence>
<dbReference type="InterPro" id="IPR014710">
    <property type="entry name" value="RmlC-like_jellyroll"/>
</dbReference>
<dbReference type="Pfam" id="PF00027">
    <property type="entry name" value="cNMP_binding"/>
    <property type="match status" value="1"/>
</dbReference>
<dbReference type="Gene3D" id="1.10.10.10">
    <property type="entry name" value="Winged helix-like DNA-binding domain superfamily/Winged helix DNA-binding domain"/>
    <property type="match status" value="1"/>
</dbReference>
<protein>
    <submittedName>
        <fullName evidence="6">cAMP-binding protein</fullName>
    </submittedName>
</protein>
<proteinExistence type="predicted"/>
<evidence type="ECO:0000256" key="3">
    <source>
        <dbReference type="ARBA" id="ARBA00023163"/>
    </source>
</evidence>
<evidence type="ECO:0000313" key="6">
    <source>
        <dbReference type="EMBL" id="AGA68988.1"/>
    </source>
</evidence>
<dbReference type="HOGENOM" id="CLU_1169171_0_0_9"/>
<dbReference type="PROSITE" id="PS51063">
    <property type="entry name" value="HTH_CRP_2"/>
    <property type="match status" value="1"/>
</dbReference>
<dbReference type="OrthoDB" id="9798104at2"/>
<keyword evidence="7" id="KW-1185">Reference proteome</keyword>
<dbReference type="EMBL" id="CP003344">
    <property type="protein sequence ID" value="AGA68988.1"/>
    <property type="molecule type" value="Genomic_DNA"/>
</dbReference>
<organism evidence="6 7">
    <name type="scientific">Desulfitobacterium dichloroeliminans (strain LMG P-21439 / DCA1)</name>
    <dbReference type="NCBI Taxonomy" id="871963"/>
    <lineage>
        <taxon>Bacteria</taxon>
        <taxon>Bacillati</taxon>
        <taxon>Bacillota</taxon>
        <taxon>Clostridia</taxon>
        <taxon>Eubacteriales</taxon>
        <taxon>Desulfitobacteriaceae</taxon>
        <taxon>Desulfitobacterium</taxon>
    </lineage>
</organism>
<dbReference type="STRING" id="871963.Desdi_1494"/>
<evidence type="ECO:0000256" key="1">
    <source>
        <dbReference type="ARBA" id="ARBA00023015"/>
    </source>
</evidence>
<dbReference type="InterPro" id="IPR036390">
    <property type="entry name" value="WH_DNA-bd_sf"/>
</dbReference>
<dbReference type="InterPro" id="IPR036388">
    <property type="entry name" value="WH-like_DNA-bd_sf"/>
</dbReference>
<dbReference type="SUPFAM" id="SSF51206">
    <property type="entry name" value="cAMP-binding domain-like"/>
    <property type="match status" value="1"/>
</dbReference>
<feature type="domain" description="Cyclic nucleotide-binding" evidence="4">
    <location>
        <begin position="40"/>
        <end position="138"/>
    </location>
</feature>
<reference evidence="7" key="1">
    <citation type="submission" date="2012-02" db="EMBL/GenBank/DDBJ databases">
        <title>Complete sequence of Desulfitobacterium dichloroeliminans LMG P-21439.</title>
        <authorList>
            <person name="Lucas S."/>
            <person name="Han J."/>
            <person name="Lapidus A."/>
            <person name="Cheng J.-F."/>
            <person name="Goodwin L."/>
            <person name="Pitluck S."/>
            <person name="Peters L."/>
            <person name="Ovchinnikova G."/>
            <person name="Teshima H."/>
            <person name="Detter J.C."/>
            <person name="Han C."/>
            <person name="Tapia R."/>
            <person name="Land M."/>
            <person name="Hauser L."/>
            <person name="Kyrpides N."/>
            <person name="Ivanova N."/>
            <person name="Pagani I."/>
            <person name="Kruse T."/>
            <person name="de Vos W.M."/>
            <person name="Boon N."/>
            <person name="Smidt H."/>
            <person name="Woyke T."/>
        </authorList>
    </citation>
    <scope>NUCLEOTIDE SEQUENCE [LARGE SCALE GENOMIC DNA]</scope>
    <source>
        <strain evidence="7">LMG P-21439 / DCA1</strain>
    </source>
</reference>
<dbReference type="InterPro" id="IPR018490">
    <property type="entry name" value="cNMP-bd_dom_sf"/>
</dbReference>
<dbReference type="AlphaFoldDB" id="L0F7R3"/>